<gene>
    <name evidence="2" type="ORF">Tco_1113746</name>
</gene>
<feature type="region of interest" description="Disordered" evidence="1">
    <location>
        <begin position="117"/>
        <end position="142"/>
    </location>
</feature>
<feature type="region of interest" description="Disordered" evidence="1">
    <location>
        <begin position="71"/>
        <end position="92"/>
    </location>
</feature>
<comment type="caution">
    <text evidence="2">The sequence shown here is derived from an EMBL/GenBank/DDBJ whole genome shotgun (WGS) entry which is preliminary data.</text>
</comment>
<evidence type="ECO:0000256" key="1">
    <source>
        <dbReference type="SAM" id="MobiDB-lite"/>
    </source>
</evidence>
<dbReference type="Proteomes" id="UP001151760">
    <property type="component" value="Unassembled WGS sequence"/>
</dbReference>
<dbReference type="EMBL" id="BQNB010021149">
    <property type="protein sequence ID" value="GJU03408.1"/>
    <property type="molecule type" value="Genomic_DNA"/>
</dbReference>
<evidence type="ECO:0000313" key="2">
    <source>
        <dbReference type="EMBL" id="GJU03408.1"/>
    </source>
</evidence>
<organism evidence="2 3">
    <name type="scientific">Tanacetum coccineum</name>
    <dbReference type="NCBI Taxonomy" id="301880"/>
    <lineage>
        <taxon>Eukaryota</taxon>
        <taxon>Viridiplantae</taxon>
        <taxon>Streptophyta</taxon>
        <taxon>Embryophyta</taxon>
        <taxon>Tracheophyta</taxon>
        <taxon>Spermatophyta</taxon>
        <taxon>Magnoliopsida</taxon>
        <taxon>eudicotyledons</taxon>
        <taxon>Gunneridae</taxon>
        <taxon>Pentapetalae</taxon>
        <taxon>asterids</taxon>
        <taxon>campanulids</taxon>
        <taxon>Asterales</taxon>
        <taxon>Asteraceae</taxon>
        <taxon>Asteroideae</taxon>
        <taxon>Anthemideae</taxon>
        <taxon>Anthemidinae</taxon>
        <taxon>Tanacetum</taxon>
    </lineage>
</organism>
<name>A0ABQ5IW24_9ASTR</name>
<reference evidence="2" key="1">
    <citation type="journal article" date="2022" name="Int. J. Mol. Sci.">
        <title>Draft Genome of Tanacetum Coccineum: Genomic Comparison of Closely Related Tanacetum-Family Plants.</title>
        <authorList>
            <person name="Yamashiro T."/>
            <person name="Shiraishi A."/>
            <person name="Nakayama K."/>
            <person name="Satake H."/>
        </authorList>
    </citation>
    <scope>NUCLEOTIDE SEQUENCE</scope>
</reference>
<reference evidence="2" key="2">
    <citation type="submission" date="2022-01" db="EMBL/GenBank/DDBJ databases">
        <authorList>
            <person name="Yamashiro T."/>
            <person name="Shiraishi A."/>
            <person name="Satake H."/>
            <person name="Nakayama K."/>
        </authorList>
    </citation>
    <scope>NUCLEOTIDE SEQUENCE</scope>
</reference>
<keyword evidence="3" id="KW-1185">Reference proteome</keyword>
<proteinExistence type="predicted"/>
<accession>A0ABQ5IW24</accession>
<feature type="compositionally biased region" description="Basic and acidic residues" evidence="1">
    <location>
        <begin position="125"/>
        <end position="142"/>
    </location>
</feature>
<evidence type="ECO:0000313" key="3">
    <source>
        <dbReference type="Proteomes" id="UP001151760"/>
    </source>
</evidence>
<sequence>MMLRMIALYLEPESTASLYRDRPFHRALPFDEGGWPDYLCAWATDDGCLQIRYILRAYTTEGCTFHGSAVRDSELPGKRPWRQSGDFRSAERDYRDRGQLWRHLKIVKSLQDSVMIGVQRQQGPAKDHAEPELPERRPSSSS</sequence>
<protein>
    <submittedName>
        <fullName evidence="2">Uncharacterized protein</fullName>
    </submittedName>
</protein>